<feature type="region of interest" description="Disordered" evidence="1">
    <location>
        <begin position="364"/>
        <end position="383"/>
    </location>
</feature>
<dbReference type="Proteomes" id="UP000297245">
    <property type="component" value="Unassembled WGS sequence"/>
</dbReference>
<gene>
    <name evidence="2" type="ORF">K435DRAFT_862256</name>
</gene>
<protein>
    <submittedName>
        <fullName evidence="2">Uncharacterized protein</fullName>
    </submittedName>
</protein>
<evidence type="ECO:0000313" key="3">
    <source>
        <dbReference type="Proteomes" id="UP000297245"/>
    </source>
</evidence>
<sequence>MLLSNPEHGQRGTQSVRSFLAWVISEILTNQPDHVPLYVLQRCDLERSMKIAESARDEGEADTREDVEDGGLLCHVNPLLSSEDASFRSSSQVISTAVDLMSCLMLDSHQDSQAGPVRGKEICRQRFPAQTCTKFREKRRLKREEGLPVFFNGFTTLALFEEKRSVDSASLLRPAPNSGKSAVSNARRGCRSFSMGLQRFQDDTDFEATSAATSAQSAKREEDRKSQWKKGLDMFYKFSDFSTPKEPNLLADFKLYINVDLLGVVDDWEEETDPSLQNVDPLLLGYRNGFNQVENTSQSSRPSSSLKRRISEELLIEGRLKQVKTQKSDKACVPDRGIPLSSQPLVSREESKVVDYSSLSGLVGNAQKAQRTKNRRDARRASA</sequence>
<organism evidence="2 3">
    <name type="scientific">Dendrothele bispora (strain CBS 962.96)</name>
    <dbReference type="NCBI Taxonomy" id="1314807"/>
    <lineage>
        <taxon>Eukaryota</taxon>
        <taxon>Fungi</taxon>
        <taxon>Dikarya</taxon>
        <taxon>Basidiomycota</taxon>
        <taxon>Agaricomycotina</taxon>
        <taxon>Agaricomycetes</taxon>
        <taxon>Agaricomycetidae</taxon>
        <taxon>Agaricales</taxon>
        <taxon>Agaricales incertae sedis</taxon>
        <taxon>Dendrothele</taxon>
    </lineage>
</organism>
<name>A0A4S8LT18_DENBC</name>
<accession>A0A4S8LT18</accession>
<keyword evidence="3" id="KW-1185">Reference proteome</keyword>
<dbReference type="EMBL" id="ML179272">
    <property type="protein sequence ID" value="THU92642.1"/>
    <property type="molecule type" value="Genomic_DNA"/>
</dbReference>
<evidence type="ECO:0000313" key="2">
    <source>
        <dbReference type="EMBL" id="THU92642.1"/>
    </source>
</evidence>
<dbReference type="AlphaFoldDB" id="A0A4S8LT18"/>
<proteinExistence type="predicted"/>
<feature type="compositionally biased region" description="Basic residues" evidence="1">
    <location>
        <begin position="370"/>
        <end position="383"/>
    </location>
</feature>
<reference evidence="2 3" key="1">
    <citation type="journal article" date="2019" name="Nat. Ecol. Evol.">
        <title>Megaphylogeny resolves global patterns of mushroom evolution.</title>
        <authorList>
            <person name="Varga T."/>
            <person name="Krizsan K."/>
            <person name="Foldi C."/>
            <person name="Dima B."/>
            <person name="Sanchez-Garcia M."/>
            <person name="Sanchez-Ramirez S."/>
            <person name="Szollosi G.J."/>
            <person name="Szarkandi J.G."/>
            <person name="Papp V."/>
            <person name="Albert L."/>
            <person name="Andreopoulos W."/>
            <person name="Angelini C."/>
            <person name="Antonin V."/>
            <person name="Barry K.W."/>
            <person name="Bougher N.L."/>
            <person name="Buchanan P."/>
            <person name="Buyck B."/>
            <person name="Bense V."/>
            <person name="Catcheside P."/>
            <person name="Chovatia M."/>
            <person name="Cooper J."/>
            <person name="Damon W."/>
            <person name="Desjardin D."/>
            <person name="Finy P."/>
            <person name="Geml J."/>
            <person name="Haridas S."/>
            <person name="Hughes K."/>
            <person name="Justo A."/>
            <person name="Karasinski D."/>
            <person name="Kautmanova I."/>
            <person name="Kiss B."/>
            <person name="Kocsube S."/>
            <person name="Kotiranta H."/>
            <person name="LaButti K.M."/>
            <person name="Lechner B.E."/>
            <person name="Liimatainen K."/>
            <person name="Lipzen A."/>
            <person name="Lukacs Z."/>
            <person name="Mihaltcheva S."/>
            <person name="Morgado L.N."/>
            <person name="Niskanen T."/>
            <person name="Noordeloos M.E."/>
            <person name="Ohm R.A."/>
            <person name="Ortiz-Santana B."/>
            <person name="Ovrebo C."/>
            <person name="Racz N."/>
            <person name="Riley R."/>
            <person name="Savchenko A."/>
            <person name="Shiryaev A."/>
            <person name="Soop K."/>
            <person name="Spirin V."/>
            <person name="Szebenyi C."/>
            <person name="Tomsovsky M."/>
            <person name="Tulloss R.E."/>
            <person name="Uehling J."/>
            <person name="Grigoriev I.V."/>
            <person name="Vagvolgyi C."/>
            <person name="Papp T."/>
            <person name="Martin F.M."/>
            <person name="Miettinen O."/>
            <person name="Hibbett D.S."/>
            <person name="Nagy L.G."/>
        </authorList>
    </citation>
    <scope>NUCLEOTIDE SEQUENCE [LARGE SCALE GENOMIC DNA]</scope>
    <source>
        <strain evidence="2 3">CBS 962.96</strain>
    </source>
</reference>
<evidence type="ECO:0000256" key="1">
    <source>
        <dbReference type="SAM" id="MobiDB-lite"/>
    </source>
</evidence>